<organism evidence="2 3">
    <name type="scientific">Nocardioides furvisabuli</name>
    <dbReference type="NCBI Taxonomy" id="375542"/>
    <lineage>
        <taxon>Bacteria</taxon>
        <taxon>Bacillati</taxon>
        <taxon>Actinomycetota</taxon>
        <taxon>Actinomycetes</taxon>
        <taxon>Propionibacteriales</taxon>
        <taxon>Nocardioidaceae</taxon>
        <taxon>Nocardioides</taxon>
    </lineage>
</organism>
<evidence type="ECO:0000313" key="2">
    <source>
        <dbReference type="EMBL" id="GAA2116729.1"/>
    </source>
</evidence>
<reference evidence="3" key="1">
    <citation type="journal article" date="2019" name="Int. J. Syst. Evol. Microbiol.">
        <title>The Global Catalogue of Microorganisms (GCM) 10K type strain sequencing project: providing services to taxonomists for standard genome sequencing and annotation.</title>
        <authorList>
            <consortium name="The Broad Institute Genomics Platform"/>
            <consortium name="The Broad Institute Genome Sequencing Center for Infectious Disease"/>
            <person name="Wu L."/>
            <person name="Ma J."/>
        </authorList>
    </citation>
    <scope>NUCLEOTIDE SEQUENCE [LARGE SCALE GENOMIC DNA]</scope>
    <source>
        <strain evidence="3">JCM 13813</strain>
    </source>
</reference>
<dbReference type="EMBL" id="BAAAMQ010000017">
    <property type="protein sequence ID" value="GAA2116729.1"/>
    <property type="molecule type" value="Genomic_DNA"/>
</dbReference>
<feature type="domain" description="Colicin D C-terminal" evidence="1">
    <location>
        <begin position="345"/>
        <end position="428"/>
    </location>
</feature>
<evidence type="ECO:0000259" key="1">
    <source>
        <dbReference type="Pfam" id="PF11429"/>
    </source>
</evidence>
<name>A0ABP5JE82_9ACTN</name>
<dbReference type="Pfam" id="PF11429">
    <property type="entry name" value="Colicin_D"/>
    <property type="match status" value="1"/>
</dbReference>
<gene>
    <name evidence="2" type="ORF">GCM10009726_36460</name>
</gene>
<evidence type="ECO:0000313" key="3">
    <source>
        <dbReference type="Proteomes" id="UP001501161"/>
    </source>
</evidence>
<accession>A0ABP5JE82</accession>
<comment type="caution">
    <text evidence="2">The sequence shown here is derived from an EMBL/GenBank/DDBJ whole genome shotgun (WGS) entry which is preliminary data.</text>
</comment>
<dbReference type="RefSeq" id="WP_231250782.1">
    <property type="nucleotide sequence ID" value="NZ_BAAAMQ010000017.1"/>
</dbReference>
<proteinExistence type="predicted"/>
<keyword evidence="3" id="KW-1185">Reference proteome</keyword>
<sequence>MRISVECGGYAEAARVCRTANHVAALLTESLAGKLGGYAAMAGDDATSSDFSAAYDPAAREAVGALADLTHALIGLGRLVDLSGRLHARAETDAAGTRTNAYTGGGLDAEAFLRVSPDPPPSSLGGSVATGLGEVHAWILDQVEGFVWPGADVDRLRDAADCWRLRSGSVADLTGHLDAISRLMAHQLSPEIPIALSAIADLRSLVEDTADQLLALADACDDYAAAVEDTRARTRSLLAEIGQMVVEEVALTAIVAGITGGLGGGVKAAAALARIRAQAPRFHALLSALRAVVAATASRLRTAEDRLVRARDGFGRFVRAPVRDERGEMVNPLGWGGRLTGTELQLQRKFKHAGDFGVDGPWNRDNAARFQTALVDFLHRKDVEVRIGTMRGQPGEVTFHYDATTRQCVMTTPTGAFISAWKLSPRQLHALIEKGHLGGQ</sequence>
<protein>
    <recommendedName>
        <fullName evidence="1">Colicin D C-terminal domain-containing protein</fullName>
    </recommendedName>
</protein>
<dbReference type="InterPro" id="IPR037178">
    <property type="entry name" value="ColicinD_C_sf"/>
</dbReference>
<dbReference type="Proteomes" id="UP001501161">
    <property type="component" value="Unassembled WGS sequence"/>
</dbReference>
<dbReference type="SUPFAM" id="SSF102824">
    <property type="entry name" value="Colicin D/E5 nuclease domain"/>
    <property type="match status" value="1"/>
</dbReference>
<dbReference type="InterPro" id="IPR024440">
    <property type="entry name" value="ColicinD_C"/>
</dbReference>
<dbReference type="Gene3D" id="3.10.450.200">
    <property type="match status" value="1"/>
</dbReference>
<dbReference type="InterPro" id="IPR038233">
    <property type="entry name" value="Colicin_D/E5_nuclease"/>
</dbReference>